<name>A0A2M6WJP9_9BACT</name>
<dbReference type="EMBL" id="PFAY01000018">
    <property type="protein sequence ID" value="PIT93020.1"/>
    <property type="molecule type" value="Genomic_DNA"/>
</dbReference>
<reference evidence="2" key="1">
    <citation type="submission" date="2017-09" db="EMBL/GenBank/DDBJ databases">
        <title>Depth-based differentiation of microbial function through sediment-hosted aquifers and enrichment of novel symbionts in the deep terrestrial subsurface.</title>
        <authorList>
            <person name="Probst A.J."/>
            <person name="Ladd B."/>
            <person name="Jarett J.K."/>
            <person name="Geller-Mcgrath D.E."/>
            <person name="Sieber C.M.K."/>
            <person name="Emerson J.B."/>
            <person name="Anantharaman K."/>
            <person name="Thomas B.C."/>
            <person name="Malmstrom R."/>
            <person name="Stieglmeier M."/>
            <person name="Klingl A."/>
            <person name="Woyke T."/>
            <person name="Ryan C.M."/>
            <person name="Banfield J.F."/>
        </authorList>
    </citation>
    <scope>NUCLEOTIDE SEQUENCE [LARGE SCALE GENOMIC DNA]</scope>
</reference>
<proteinExistence type="predicted"/>
<keyword evidence="1" id="KW-0689">Ribosomal protein</keyword>
<gene>
    <name evidence="1" type="ORF">COU06_02200</name>
</gene>
<evidence type="ECO:0000313" key="2">
    <source>
        <dbReference type="Proteomes" id="UP000229112"/>
    </source>
</evidence>
<comment type="caution">
    <text evidence="1">The sequence shown here is derived from an EMBL/GenBank/DDBJ whole genome shotgun (WGS) entry which is preliminary data.</text>
</comment>
<dbReference type="AlphaFoldDB" id="A0A2M6WJP9"/>
<organism evidence="1 2">
    <name type="scientific">Candidatus Harrisonbacteria bacterium CG10_big_fil_rev_8_21_14_0_10_38_8</name>
    <dbReference type="NCBI Taxonomy" id="1974582"/>
    <lineage>
        <taxon>Bacteria</taxon>
        <taxon>Candidatus Harrisoniibacteriota</taxon>
    </lineage>
</organism>
<protein>
    <submittedName>
        <fullName evidence="1">30S ribosomal protein S21</fullName>
    </submittedName>
</protein>
<dbReference type="GO" id="GO:0005840">
    <property type="term" value="C:ribosome"/>
    <property type="evidence" value="ECO:0007669"/>
    <property type="project" value="UniProtKB-KW"/>
</dbReference>
<evidence type="ECO:0000313" key="1">
    <source>
        <dbReference type="EMBL" id="PIT93020.1"/>
    </source>
</evidence>
<accession>A0A2M6WJP9</accession>
<keyword evidence="1" id="KW-0687">Ribonucleoprotein</keyword>
<sequence length="70" mass="8382">MISVKKRQGESMNSLLYRFTTKLKRSGLVKEVRRKRFRTRPESKLKILRSALTKDAKKKEHLRKRKLGIK</sequence>
<dbReference type="Proteomes" id="UP000229112">
    <property type="component" value="Unassembled WGS sequence"/>
</dbReference>